<evidence type="ECO:0000313" key="9">
    <source>
        <dbReference type="Proteomes" id="UP000015102"/>
    </source>
</evidence>
<evidence type="ECO:0000256" key="2">
    <source>
        <dbReference type="ARBA" id="ARBA00022692"/>
    </source>
</evidence>
<evidence type="ECO:0000259" key="7">
    <source>
        <dbReference type="PROSITE" id="PS50850"/>
    </source>
</evidence>
<dbReference type="InterPro" id="IPR020846">
    <property type="entry name" value="MFS_dom"/>
</dbReference>
<dbReference type="HOGENOM" id="CLU_788214_0_0_1"/>
<feature type="domain" description="Major facilitator superfamily (MFS) profile" evidence="7">
    <location>
        <begin position="1"/>
        <end position="280"/>
    </location>
</feature>
<comment type="subcellular location">
    <subcellularLocation>
        <location evidence="1">Membrane</location>
        <topology evidence="1">Multi-pass membrane protein</topology>
    </subcellularLocation>
</comment>
<keyword evidence="2 6" id="KW-0812">Transmembrane</keyword>
<feature type="transmembrane region" description="Helical" evidence="6">
    <location>
        <begin position="49"/>
        <end position="70"/>
    </location>
</feature>
<dbReference type="STRING" id="36166.T1GF73"/>
<reference evidence="9" key="1">
    <citation type="submission" date="2013-02" db="EMBL/GenBank/DDBJ databases">
        <authorList>
            <person name="Hughes D."/>
        </authorList>
    </citation>
    <scope>NUCLEOTIDE SEQUENCE</scope>
    <source>
        <strain>Durham</strain>
        <strain evidence="9">NC isolate 2 -- Noor lab</strain>
    </source>
</reference>
<dbReference type="EMBL" id="CAQQ02047935">
    <property type="status" value="NOT_ANNOTATED_CDS"/>
    <property type="molecule type" value="Genomic_DNA"/>
</dbReference>
<dbReference type="GO" id="GO:0022857">
    <property type="term" value="F:transmembrane transporter activity"/>
    <property type="evidence" value="ECO:0007669"/>
    <property type="project" value="InterPro"/>
</dbReference>
<organism evidence="8 9">
    <name type="scientific">Megaselia scalaris</name>
    <name type="common">Humpbacked fly</name>
    <name type="synonym">Phora scalaris</name>
    <dbReference type="NCBI Taxonomy" id="36166"/>
    <lineage>
        <taxon>Eukaryota</taxon>
        <taxon>Metazoa</taxon>
        <taxon>Ecdysozoa</taxon>
        <taxon>Arthropoda</taxon>
        <taxon>Hexapoda</taxon>
        <taxon>Insecta</taxon>
        <taxon>Pterygota</taxon>
        <taxon>Neoptera</taxon>
        <taxon>Endopterygota</taxon>
        <taxon>Diptera</taxon>
        <taxon>Brachycera</taxon>
        <taxon>Muscomorpha</taxon>
        <taxon>Platypezoidea</taxon>
        <taxon>Phoridae</taxon>
        <taxon>Megaseliini</taxon>
        <taxon>Megaselia</taxon>
    </lineage>
</organism>
<evidence type="ECO:0000256" key="5">
    <source>
        <dbReference type="SAM" id="MobiDB-lite"/>
    </source>
</evidence>
<dbReference type="InterPro" id="IPR036259">
    <property type="entry name" value="MFS_trans_sf"/>
</dbReference>
<dbReference type="Proteomes" id="UP000015102">
    <property type="component" value="Unassembled WGS sequence"/>
</dbReference>
<dbReference type="PANTHER" id="PTHR48021:SF24">
    <property type="entry name" value="MAJOR FACILITATOR SUPERFAMILY (MFS) PROFILE DOMAIN-CONTAINING PROTEIN"/>
    <property type="match status" value="1"/>
</dbReference>
<dbReference type="EnsemblMetazoa" id="MESCA002004-RA">
    <property type="protein sequence ID" value="MESCA002004-PA"/>
    <property type="gene ID" value="MESCA002004"/>
</dbReference>
<proteinExistence type="predicted"/>
<dbReference type="Pfam" id="PF00083">
    <property type="entry name" value="Sugar_tr"/>
    <property type="match status" value="1"/>
</dbReference>
<dbReference type="PROSITE" id="PS50850">
    <property type="entry name" value="MFS"/>
    <property type="match status" value="1"/>
</dbReference>
<keyword evidence="4 6" id="KW-0472">Membrane</keyword>
<feature type="transmembrane region" description="Helical" evidence="6">
    <location>
        <begin position="99"/>
        <end position="121"/>
    </location>
</feature>
<dbReference type="PANTHER" id="PTHR48021">
    <property type="match status" value="1"/>
</dbReference>
<feature type="transmembrane region" description="Helical" evidence="6">
    <location>
        <begin position="191"/>
        <end position="212"/>
    </location>
</feature>
<evidence type="ECO:0000256" key="6">
    <source>
        <dbReference type="SAM" id="Phobius"/>
    </source>
</evidence>
<evidence type="ECO:0000256" key="1">
    <source>
        <dbReference type="ARBA" id="ARBA00004141"/>
    </source>
</evidence>
<feature type="transmembrane region" description="Helical" evidence="6">
    <location>
        <begin position="224"/>
        <end position="244"/>
    </location>
</feature>
<dbReference type="SUPFAM" id="SSF103473">
    <property type="entry name" value="MFS general substrate transporter"/>
    <property type="match status" value="1"/>
</dbReference>
<evidence type="ECO:0000313" key="8">
    <source>
        <dbReference type="EnsemblMetazoa" id="MESCA002004-PA"/>
    </source>
</evidence>
<name>T1GF73_MEGSC</name>
<protein>
    <recommendedName>
        <fullName evidence="7">Major facilitator superfamily (MFS) profile domain-containing protein</fullName>
    </recommendedName>
</protein>
<dbReference type="GO" id="GO:0016020">
    <property type="term" value="C:membrane"/>
    <property type="evidence" value="ECO:0007669"/>
    <property type="project" value="UniProtKB-SubCell"/>
</dbReference>
<dbReference type="OMA" id="WKASISM"/>
<dbReference type="InterPro" id="IPR050549">
    <property type="entry name" value="MFS_Trehalose_Transporter"/>
</dbReference>
<evidence type="ECO:0000256" key="3">
    <source>
        <dbReference type="ARBA" id="ARBA00022989"/>
    </source>
</evidence>
<feature type="transmembrane region" description="Helical" evidence="6">
    <location>
        <begin position="127"/>
        <end position="149"/>
    </location>
</feature>
<feature type="transmembrane region" description="Helical" evidence="6">
    <location>
        <begin position="256"/>
        <end position="276"/>
    </location>
</feature>
<evidence type="ECO:0000256" key="4">
    <source>
        <dbReference type="ARBA" id="ARBA00023136"/>
    </source>
</evidence>
<dbReference type="AlphaFoldDB" id="T1GF73"/>
<reference evidence="8" key="2">
    <citation type="submission" date="2015-06" db="UniProtKB">
        <authorList>
            <consortium name="EnsemblMetazoa"/>
        </authorList>
    </citation>
    <scope>IDENTIFICATION</scope>
</reference>
<feature type="region of interest" description="Disordered" evidence="5">
    <location>
        <begin position="327"/>
        <end position="352"/>
    </location>
</feature>
<sequence>MHLCALQRERENRLANEIKTSKTDANEKNKFRKTLEAFMQPTGYKPLFVLFWLFLIQQYSGIYITLFLLLHFSSYAKNVTVPVKAPVTVTAPLEVTFKVTVTVTLTVTVAVTISVTVTVRIGSSIDAFTVSIFVGITRFLMSLTNAWLLKRFKRRPLIMTSSLGMAACMFISGAFTYWLKNGETTLDWVPVVFFMLYVCSSMMGLLSIPWTMTAEMFPTEIRGIGHSIAYSMANVLMFAAIQSYRSLSDALGGAFAVQWFFAGVAILGFFFALIFLPETHGKKLSEIEAYFRGDYKKMKNKGEKTTDDFHNNSSGIKINTKLKTKMSRPNLATVEEQEQMINPKKSNKKEFV</sequence>
<dbReference type="InterPro" id="IPR005828">
    <property type="entry name" value="MFS_sugar_transport-like"/>
</dbReference>
<keyword evidence="9" id="KW-1185">Reference proteome</keyword>
<dbReference type="Gene3D" id="1.20.1250.20">
    <property type="entry name" value="MFS general substrate transporter like domains"/>
    <property type="match status" value="1"/>
</dbReference>
<feature type="transmembrane region" description="Helical" evidence="6">
    <location>
        <begin position="156"/>
        <end position="179"/>
    </location>
</feature>
<accession>T1GF73</accession>
<keyword evidence="3 6" id="KW-1133">Transmembrane helix</keyword>